<dbReference type="GO" id="GO:0005524">
    <property type="term" value="F:ATP binding"/>
    <property type="evidence" value="ECO:0007669"/>
    <property type="project" value="UniProtKB-UniRule"/>
</dbReference>
<evidence type="ECO:0000313" key="8">
    <source>
        <dbReference type="Proteomes" id="UP000663877"/>
    </source>
</evidence>
<feature type="region of interest" description="Disordered" evidence="2">
    <location>
        <begin position="416"/>
        <end position="444"/>
    </location>
</feature>
<dbReference type="PANTHER" id="PTHR23086:SF101">
    <property type="entry name" value="LP03320P-RELATED"/>
    <property type="match status" value="1"/>
</dbReference>
<dbReference type="Gene3D" id="3.30.810.10">
    <property type="entry name" value="2-Layer Sandwich"/>
    <property type="match status" value="1"/>
</dbReference>
<keyword evidence="1" id="KW-0808">Transferase</keyword>
<dbReference type="GO" id="GO:0005886">
    <property type="term" value="C:plasma membrane"/>
    <property type="evidence" value="ECO:0007669"/>
    <property type="project" value="TreeGrafter"/>
</dbReference>
<feature type="region of interest" description="Disordered" evidence="2">
    <location>
        <begin position="483"/>
        <end position="518"/>
    </location>
</feature>
<feature type="domain" description="PIPK" evidence="3">
    <location>
        <begin position="37"/>
        <end position="410"/>
    </location>
</feature>
<evidence type="ECO:0000256" key="1">
    <source>
        <dbReference type="PROSITE-ProRule" id="PRU00781"/>
    </source>
</evidence>
<dbReference type="AlphaFoldDB" id="A0A814FIE1"/>
<dbReference type="GO" id="GO:0016308">
    <property type="term" value="F:1-phosphatidylinositol-4-phosphate 5-kinase activity"/>
    <property type="evidence" value="ECO:0007669"/>
    <property type="project" value="TreeGrafter"/>
</dbReference>
<keyword evidence="1" id="KW-0547">Nucleotide-binding</keyword>
<dbReference type="OrthoDB" id="70770at2759"/>
<dbReference type="InterPro" id="IPR027483">
    <property type="entry name" value="PInositol-4-P-4/5-kinase_C_sf"/>
</dbReference>
<dbReference type="EMBL" id="CAJNOM010000152">
    <property type="protein sequence ID" value="CAF1146740.1"/>
    <property type="molecule type" value="Genomic_DNA"/>
</dbReference>
<evidence type="ECO:0000259" key="3">
    <source>
        <dbReference type="PROSITE" id="PS51455"/>
    </source>
</evidence>
<dbReference type="PANTHER" id="PTHR23086">
    <property type="entry name" value="PHOSPHATIDYLINOSITOL-4-PHOSPHATE 5-KINASE"/>
    <property type="match status" value="1"/>
</dbReference>
<dbReference type="InterPro" id="IPR027484">
    <property type="entry name" value="PInositol-4-P-5-kinase_N"/>
</dbReference>
<evidence type="ECO:0000313" key="7">
    <source>
        <dbReference type="Proteomes" id="UP000663832"/>
    </source>
</evidence>
<sequence length="602" mass="68573">MMNEDVTDEVGIDLGKKHKLGHLRVDSQGNATFKRLPTNQLVEALQLGIQYSVGGLEARQAHDVLFQDFLAVEIIHFPKGGRSNPKATPPHRFNDFTIRSYAPVAFRHFREKFNIKPADYLSSLCKPFRELTNPGASGSLFYLTADDEFIIKTVQKKEAEFLKTLLPGYYMNIIQNQRTLLPKFFGLYCYQGDNKNIRITVMNNLIPSHVQMHEKYDLKGSTYKRRANSQEQQKESPTWKDLDFMERHPYGLILDSETYNALAKTVQRDCRVLESFHIMDYSFLIGVHRIERSLDSPGDESVPFNFGNDPLSPQPKRMMYSTPMDNIHAEFDENNKPDGYLAKTGGIPARTIDGQKLSLYVGIIDILQSYQLRKKLEHTLKSVVTDGNQISVTNPNYYSDRFQKFLFTTVFKKAPQEKSTKVNGHTESRSSATTSTITTPVTNMLPHPFQNMNYEIPRHANYASSVSSTDTSNSRITSYYASLRSSRESKDKSKDGSSTTIYASSHQSDSLYNEPTRKKPAKILTTSFNNRMDNLKLGNYQQSSKIPYNKTEKHEILLPIGNGVVGKLASSTSNLNYRTNALEYSSTRRQLNHQSSDEITRF</sequence>
<dbReference type="Proteomes" id="UP000663877">
    <property type="component" value="Unassembled WGS sequence"/>
</dbReference>
<dbReference type="InterPro" id="IPR023610">
    <property type="entry name" value="PInositol-4/5-P-5/4-kinase"/>
</dbReference>
<evidence type="ECO:0000313" key="5">
    <source>
        <dbReference type="EMBL" id="CAF1146740.1"/>
    </source>
</evidence>
<dbReference type="PROSITE" id="PS51455">
    <property type="entry name" value="PIPK"/>
    <property type="match status" value="1"/>
</dbReference>
<dbReference type="Proteomes" id="UP000663832">
    <property type="component" value="Unassembled WGS sequence"/>
</dbReference>
<dbReference type="GO" id="GO:0046854">
    <property type="term" value="P:phosphatidylinositol phosphate biosynthetic process"/>
    <property type="evidence" value="ECO:0007669"/>
    <property type="project" value="TreeGrafter"/>
</dbReference>
<dbReference type="Pfam" id="PF01504">
    <property type="entry name" value="PIP5K"/>
    <property type="match status" value="1"/>
</dbReference>
<dbReference type="EMBL" id="CAJNOM010000157">
    <property type="protein sequence ID" value="CAF1155061.1"/>
    <property type="molecule type" value="Genomic_DNA"/>
</dbReference>
<proteinExistence type="predicted"/>
<feature type="compositionally biased region" description="Low complexity" evidence="2">
    <location>
        <begin position="429"/>
        <end position="442"/>
    </location>
</feature>
<dbReference type="CDD" id="cd17301">
    <property type="entry name" value="PIPKc_PIP5KI"/>
    <property type="match status" value="1"/>
</dbReference>
<gene>
    <name evidence="4" type="ORF">BJG266_LOCUS15021</name>
    <name evidence="5" type="ORF">QVE165_LOCUS22787</name>
    <name evidence="6" type="ORF">QVE165_LOCUS23233</name>
</gene>
<dbReference type="SUPFAM" id="SSF56104">
    <property type="entry name" value="SAICAR synthase-like"/>
    <property type="match status" value="1"/>
</dbReference>
<keyword evidence="1" id="KW-0418">Kinase</keyword>
<dbReference type="EMBL" id="CAJNOI010000065">
    <property type="protein sequence ID" value="CAF0983863.1"/>
    <property type="molecule type" value="Genomic_DNA"/>
</dbReference>
<keyword evidence="7" id="KW-1185">Reference proteome</keyword>
<evidence type="ECO:0000256" key="2">
    <source>
        <dbReference type="SAM" id="MobiDB-lite"/>
    </source>
</evidence>
<feature type="compositionally biased region" description="Basic and acidic residues" evidence="2">
    <location>
        <begin position="485"/>
        <end position="495"/>
    </location>
</feature>
<protein>
    <recommendedName>
        <fullName evidence="3">PIPK domain-containing protein</fullName>
    </recommendedName>
</protein>
<feature type="compositionally biased region" description="Basic and acidic residues" evidence="2">
    <location>
        <begin position="416"/>
        <end position="428"/>
    </location>
</feature>
<dbReference type="Gene3D" id="3.30.800.10">
    <property type="entry name" value="Phosphatidylinositol Phosphate Kinase II Beta"/>
    <property type="match status" value="1"/>
</dbReference>
<dbReference type="InterPro" id="IPR002498">
    <property type="entry name" value="PInositol-4-P-4/5-kinase_core"/>
</dbReference>
<reference evidence="4" key="1">
    <citation type="submission" date="2021-02" db="EMBL/GenBank/DDBJ databases">
        <authorList>
            <person name="Nowell W R."/>
        </authorList>
    </citation>
    <scope>NUCLEOTIDE SEQUENCE</scope>
</reference>
<comment type="caution">
    <text evidence="4">The sequence shown here is derived from an EMBL/GenBank/DDBJ whole genome shotgun (WGS) entry which is preliminary data.</text>
</comment>
<dbReference type="SMART" id="SM00330">
    <property type="entry name" value="PIPKc"/>
    <property type="match status" value="1"/>
</dbReference>
<evidence type="ECO:0000313" key="4">
    <source>
        <dbReference type="EMBL" id="CAF0983863.1"/>
    </source>
</evidence>
<name>A0A814FIE1_9BILA</name>
<feature type="compositionally biased region" description="Polar residues" evidence="2">
    <location>
        <begin position="499"/>
        <end position="513"/>
    </location>
</feature>
<organism evidence="4 8">
    <name type="scientific">Adineta steineri</name>
    <dbReference type="NCBI Taxonomy" id="433720"/>
    <lineage>
        <taxon>Eukaryota</taxon>
        <taxon>Metazoa</taxon>
        <taxon>Spiralia</taxon>
        <taxon>Gnathifera</taxon>
        <taxon>Rotifera</taxon>
        <taxon>Eurotatoria</taxon>
        <taxon>Bdelloidea</taxon>
        <taxon>Adinetida</taxon>
        <taxon>Adinetidae</taxon>
        <taxon>Adineta</taxon>
    </lineage>
</organism>
<keyword evidence="1" id="KW-0067">ATP-binding</keyword>
<evidence type="ECO:0000313" key="6">
    <source>
        <dbReference type="EMBL" id="CAF1155061.1"/>
    </source>
</evidence>
<accession>A0A814FIE1</accession>